<dbReference type="eggNOG" id="COG1595">
    <property type="taxonomic scope" value="Bacteria"/>
</dbReference>
<name>I3XA83_SINF2</name>
<dbReference type="Gene3D" id="1.10.1740.10">
    <property type="match status" value="1"/>
</dbReference>
<dbReference type="CDD" id="cd06171">
    <property type="entry name" value="Sigma70_r4"/>
    <property type="match status" value="1"/>
</dbReference>
<dbReference type="InterPro" id="IPR039425">
    <property type="entry name" value="RNA_pol_sigma-70-like"/>
</dbReference>
<dbReference type="InterPro" id="IPR013325">
    <property type="entry name" value="RNA_pol_sigma_r2"/>
</dbReference>
<dbReference type="InterPro" id="IPR007627">
    <property type="entry name" value="RNA_pol_sigma70_r2"/>
</dbReference>
<gene>
    <name evidence="7" type="ORF">USDA257_c42500</name>
</gene>
<dbReference type="SUPFAM" id="SSF88946">
    <property type="entry name" value="Sigma2 domain of RNA polymerase sigma factors"/>
    <property type="match status" value="1"/>
</dbReference>
<dbReference type="KEGG" id="sfd:USDA257_c42500"/>
<comment type="similarity">
    <text evidence="1">Belongs to the sigma-70 factor family. ECF subfamily.</text>
</comment>
<evidence type="ECO:0000259" key="6">
    <source>
        <dbReference type="Pfam" id="PF08281"/>
    </source>
</evidence>
<dbReference type="PATRIC" id="fig|1185652.3.peg.4416"/>
<dbReference type="GO" id="GO:0006352">
    <property type="term" value="P:DNA-templated transcription initiation"/>
    <property type="evidence" value="ECO:0007669"/>
    <property type="project" value="InterPro"/>
</dbReference>
<dbReference type="NCBIfam" id="TIGR02937">
    <property type="entry name" value="sigma70-ECF"/>
    <property type="match status" value="1"/>
</dbReference>
<organism evidence="7 8">
    <name type="scientific">Sinorhizobium fredii (strain USDA 257)</name>
    <dbReference type="NCBI Taxonomy" id="1185652"/>
    <lineage>
        <taxon>Bacteria</taxon>
        <taxon>Pseudomonadati</taxon>
        <taxon>Pseudomonadota</taxon>
        <taxon>Alphaproteobacteria</taxon>
        <taxon>Hyphomicrobiales</taxon>
        <taxon>Rhizobiaceae</taxon>
        <taxon>Sinorhizobium/Ensifer group</taxon>
        <taxon>Sinorhizobium</taxon>
    </lineage>
</organism>
<dbReference type="Gene3D" id="1.10.10.10">
    <property type="entry name" value="Winged helix-like DNA-binding domain superfamily/Winged helix DNA-binding domain"/>
    <property type="match status" value="1"/>
</dbReference>
<evidence type="ECO:0000256" key="1">
    <source>
        <dbReference type="ARBA" id="ARBA00010641"/>
    </source>
</evidence>
<dbReference type="InterPro" id="IPR014284">
    <property type="entry name" value="RNA_pol_sigma-70_dom"/>
</dbReference>
<accession>I3XA83</accession>
<dbReference type="PANTHER" id="PTHR43133">
    <property type="entry name" value="RNA POLYMERASE ECF-TYPE SIGMA FACTO"/>
    <property type="match status" value="1"/>
</dbReference>
<dbReference type="InterPro" id="IPR013249">
    <property type="entry name" value="RNA_pol_sigma70_r4_t2"/>
</dbReference>
<evidence type="ECO:0000256" key="4">
    <source>
        <dbReference type="ARBA" id="ARBA00023163"/>
    </source>
</evidence>
<dbReference type="PANTHER" id="PTHR43133:SF46">
    <property type="entry name" value="RNA POLYMERASE SIGMA-70 FACTOR ECF SUBFAMILY"/>
    <property type="match status" value="1"/>
</dbReference>
<dbReference type="EMBL" id="CP003563">
    <property type="protein sequence ID" value="AFL52789.1"/>
    <property type="molecule type" value="Genomic_DNA"/>
</dbReference>
<dbReference type="SUPFAM" id="SSF88659">
    <property type="entry name" value="Sigma3 and sigma4 domains of RNA polymerase sigma factors"/>
    <property type="match status" value="1"/>
</dbReference>
<keyword evidence="3" id="KW-0731">Sigma factor</keyword>
<feature type="domain" description="RNA polymerase sigma factor 70 region 4 type 2" evidence="6">
    <location>
        <begin position="113"/>
        <end position="166"/>
    </location>
</feature>
<dbReference type="HOGENOM" id="CLU_047691_3_0_5"/>
<proteinExistence type="inferred from homology"/>
<dbReference type="GO" id="GO:0003677">
    <property type="term" value="F:DNA binding"/>
    <property type="evidence" value="ECO:0007669"/>
    <property type="project" value="InterPro"/>
</dbReference>
<dbReference type="RefSeq" id="WP_014764919.1">
    <property type="nucleotide sequence ID" value="NC_018000.1"/>
</dbReference>
<evidence type="ECO:0000313" key="7">
    <source>
        <dbReference type="EMBL" id="AFL52789.1"/>
    </source>
</evidence>
<dbReference type="GO" id="GO:0016987">
    <property type="term" value="F:sigma factor activity"/>
    <property type="evidence" value="ECO:0007669"/>
    <property type="project" value="UniProtKB-KW"/>
</dbReference>
<evidence type="ECO:0000256" key="2">
    <source>
        <dbReference type="ARBA" id="ARBA00023015"/>
    </source>
</evidence>
<sequence length="176" mass="19743">MDAELVDRAVKGDREAFGRLIERHYDFVHAVAWRWSGSETDAEDIAQDVCIRLGAAIRGFRGTSRFRTWLYTLALNAARDHRRRQARNERKLEAYASDPALKAGSGSDDEDRREALWAAVRALPEKQCDAVLLVYAEGLSHAAAADVLGCSEATISWHVHEARKRLRTLLGKEAVQ</sequence>
<keyword evidence="2" id="KW-0805">Transcription regulation</keyword>
<keyword evidence="4" id="KW-0804">Transcription</keyword>
<evidence type="ECO:0000313" key="8">
    <source>
        <dbReference type="Proteomes" id="UP000006180"/>
    </source>
</evidence>
<feature type="domain" description="RNA polymerase sigma-70 region 2" evidence="5">
    <location>
        <begin position="20"/>
        <end position="87"/>
    </location>
</feature>
<dbReference type="InterPro" id="IPR036388">
    <property type="entry name" value="WH-like_DNA-bd_sf"/>
</dbReference>
<dbReference type="STRING" id="1185652.USDA257_c42500"/>
<protein>
    <submittedName>
        <fullName evidence="7">Putative RNA polymerase sigma factor</fullName>
    </submittedName>
</protein>
<dbReference type="AlphaFoldDB" id="I3XA83"/>
<evidence type="ECO:0000259" key="5">
    <source>
        <dbReference type="Pfam" id="PF04542"/>
    </source>
</evidence>
<evidence type="ECO:0000256" key="3">
    <source>
        <dbReference type="ARBA" id="ARBA00023082"/>
    </source>
</evidence>
<dbReference type="Pfam" id="PF04542">
    <property type="entry name" value="Sigma70_r2"/>
    <property type="match status" value="1"/>
</dbReference>
<reference evidence="7 8" key="1">
    <citation type="journal article" date="2012" name="J. Bacteriol.">
        <title>Complete genome sequence of the broad-host-range strain Sinorhizobium fredii USDA257.</title>
        <authorList>
            <person name="Schuldes J."/>
            <person name="Rodriguez Orbegoso M."/>
            <person name="Schmeisser C."/>
            <person name="Krishnan H.B."/>
            <person name="Daniel R."/>
            <person name="Streit W.R."/>
        </authorList>
    </citation>
    <scope>NUCLEOTIDE SEQUENCE [LARGE SCALE GENOMIC DNA]</scope>
    <source>
        <strain evidence="7 8">USDA 257</strain>
    </source>
</reference>
<dbReference type="Proteomes" id="UP000006180">
    <property type="component" value="Chromosome"/>
</dbReference>
<dbReference type="InterPro" id="IPR013324">
    <property type="entry name" value="RNA_pol_sigma_r3/r4-like"/>
</dbReference>
<dbReference type="Pfam" id="PF08281">
    <property type="entry name" value="Sigma70_r4_2"/>
    <property type="match status" value="1"/>
</dbReference>